<accession>A0ABQ5Q5X0</accession>
<evidence type="ECO:0000313" key="2">
    <source>
        <dbReference type="Proteomes" id="UP001165089"/>
    </source>
</evidence>
<dbReference type="EMBL" id="BSDD01000003">
    <property type="protein sequence ID" value="GLH70164.1"/>
    <property type="molecule type" value="Genomic_DNA"/>
</dbReference>
<gene>
    <name evidence="1" type="ORF">GETHPA_16970</name>
</gene>
<sequence length="316" mass="34606">MLPPSPPPVVQTPPVPQLDAETQLLEAYDWGRPLPEAPNLKAPALARYRWLRAAATFPPGGRPADPFPPGPDHQEAEALRALLSPAPQDVARGLAALPLRQPGTALALWRWGRLQVRRGVFGPDLRRAWEDRLIEAGPAMTRSYALRHALCWALADHDEVRFAALKARTAAWAADTSAGFQRLFGLLGSPSPTLRLWSLPGLAYQDLRLDQLGARRLWVLPAGPESLPPLPPGVAWIIPDGTGDQDPRGAELAPRLRQEGEALAARLQAAGRQAWFAPSREDMERLGLAWFPILITLDERGNLKDIRMGDAAPEHP</sequence>
<protein>
    <submittedName>
        <fullName evidence="1">Uncharacterized protein</fullName>
    </submittedName>
</protein>
<name>A0ABQ5Q5X0_9BACT</name>
<dbReference type="RefSeq" id="WP_285724620.1">
    <property type="nucleotide sequence ID" value="NZ_BSDD01000003.1"/>
</dbReference>
<dbReference type="Proteomes" id="UP001165089">
    <property type="component" value="Unassembled WGS sequence"/>
</dbReference>
<organism evidence="1 2">
    <name type="scientific">Geothrix rubra</name>
    <dbReference type="NCBI Taxonomy" id="2927977"/>
    <lineage>
        <taxon>Bacteria</taxon>
        <taxon>Pseudomonadati</taxon>
        <taxon>Acidobacteriota</taxon>
        <taxon>Holophagae</taxon>
        <taxon>Holophagales</taxon>
        <taxon>Holophagaceae</taxon>
        <taxon>Geothrix</taxon>
    </lineage>
</organism>
<keyword evidence="2" id="KW-1185">Reference proteome</keyword>
<evidence type="ECO:0000313" key="1">
    <source>
        <dbReference type="EMBL" id="GLH70164.1"/>
    </source>
</evidence>
<reference evidence="1 2" key="1">
    <citation type="journal article" date="2023" name="Antonie Van Leeuwenhoek">
        <title>Mesoterricola silvestris gen. nov., sp. nov., Mesoterricola sediminis sp. nov., Geothrix oryzae sp. nov., Geothrix edaphica sp. nov., Geothrix rubra sp. nov., and Geothrix limicola sp. nov., six novel members of Acidobacteriota isolated from soils.</title>
        <authorList>
            <person name="Itoh H."/>
            <person name="Sugisawa Y."/>
            <person name="Mise K."/>
            <person name="Xu Z."/>
            <person name="Kuniyasu M."/>
            <person name="Ushijima N."/>
            <person name="Kawano K."/>
            <person name="Kobayashi E."/>
            <person name="Shiratori Y."/>
            <person name="Masuda Y."/>
            <person name="Senoo K."/>
        </authorList>
    </citation>
    <scope>NUCLEOTIDE SEQUENCE [LARGE SCALE GENOMIC DNA]</scope>
    <source>
        <strain evidence="1 2">Red803</strain>
    </source>
</reference>
<proteinExistence type="predicted"/>
<comment type="caution">
    <text evidence="1">The sequence shown here is derived from an EMBL/GenBank/DDBJ whole genome shotgun (WGS) entry which is preliminary data.</text>
</comment>